<dbReference type="Proteomes" id="UP000298787">
    <property type="component" value="Chromosome 7"/>
</dbReference>
<proteinExistence type="predicted"/>
<accession>A0A4U5UII9</accession>
<keyword evidence="3" id="KW-1185">Reference proteome</keyword>
<evidence type="ECO:0000256" key="1">
    <source>
        <dbReference type="SAM" id="Coils"/>
    </source>
</evidence>
<gene>
    <name evidence="2" type="ORF">D9C73_008051</name>
</gene>
<feature type="coiled-coil region" evidence="1">
    <location>
        <begin position="9"/>
        <end position="40"/>
    </location>
</feature>
<organism evidence="2 3">
    <name type="scientific">Collichthys lucidus</name>
    <name type="common">Big head croaker</name>
    <name type="synonym">Sciaena lucida</name>
    <dbReference type="NCBI Taxonomy" id="240159"/>
    <lineage>
        <taxon>Eukaryota</taxon>
        <taxon>Metazoa</taxon>
        <taxon>Chordata</taxon>
        <taxon>Craniata</taxon>
        <taxon>Vertebrata</taxon>
        <taxon>Euteleostomi</taxon>
        <taxon>Actinopterygii</taxon>
        <taxon>Neopterygii</taxon>
        <taxon>Teleostei</taxon>
        <taxon>Neoteleostei</taxon>
        <taxon>Acanthomorphata</taxon>
        <taxon>Eupercaria</taxon>
        <taxon>Sciaenidae</taxon>
        <taxon>Collichthys</taxon>
    </lineage>
</organism>
<dbReference type="AlphaFoldDB" id="A0A4U5UII9"/>
<keyword evidence="1" id="KW-0175">Coiled coil</keyword>
<dbReference type="EMBL" id="CM014084">
    <property type="protein sequence ID" value="TKS73970.1"/>
    <property type="molecule type" value="Genomic_DNA"/>
</dbReference>
<protein>
    <submittedName>
        <fullName evidence="2">Uncharacterized protein</fullName>
    </submittedName>
</protein>
<sequence length="155" mass="17740">MTEKNDMDINTEKQRIVTLLEKLEMMKEDIARKISKLDHLIYEHQKTEHVTNLLKEQICKAAQHDLHAQVPIHAQLRHPSHVNFGTILSDGFEGNDLRAETRECLFYHSCPRGGSVVIGHAKVGDYLNKRLSMNHGLRHTAPREHGEKCSTTCKP</sequence>
<reference evidence="2 3" key="1">
    <citation type="submission" date="2019-01" db="EMBL/GenBank/DDBJ databases">
        <title>Genome Assembly of Collichthys lucidus.</title>
        <authorList>
            <person name="Cai M."/>
            <person name="Xiao S."/>
        </authorList>
    </citation>
    <scope>NUCLEOTIDE SEQUENCE [LARGE SCALE GENOMIC DNA]</scope>
    <source>
        <strain evidence="2">JT15FE1705JMU</strain>
        <tissue evidence="2">Muscle</tissue>
    </source>
</reference>
<evidence type="ECO:0000313" key="2">
    <source>
        <dbReference type="EMBL" id="TKS73970.1"/>
    </source>
</evidence>
<name>A0A4U5UII9_COLLU</name>
<evidence type="ECO:0000313" key="3">
    <source>
        <dbReference type="Proteomes" id="UP000298787"/>
    </source>
</evidence>